<dbReference type="PROSITE" id="PS50893">
    <property type="entry name" value="ABC_TRANSPORTER_2"/>
    <property type="match status" value="1"/>
</dbReference>
<feature type="transmembrane region" description="Helical" evidence="7">
    <location>
        <begin position="137"/>
        <end position="160"/>
    </location>
</feature>
<dbReference type="PROSITE" id="PS50929">
    <property type="entry name" value="ABC_TM1F"/>
    <property type="match status" value="1"/>
</dbReference>
<dbReference type="EMBL" id="DYUK01000076">
    <property type="protein sequence ID" value="HJG79441.1"/>
    <property type="molecule type" value="Genomic_DNA"/>
</dbReference>
<protein>
    <submittedName>
        <fullName evidence="10">ABC transporter ATP-binding protein/permease</fullName>
    </submittedName>
</protein>
<dbReference type="InterPro" id="IPR017871">
    <property type="entry name" value="ABC_transporter-like_CS"/>
</dbReference>
<dbReference type="PROSITE" id="PS00211">
    <property type="entry name" value="ABC_TRANSPORTER_1"/>
    <property type="match status" value="1"/>
</dbReference>
<dbReference type="GO" id="GO:0005524">
    <property type="term" value="F:ATP binding"/>
    <property type="evidence" value="ECO:0007669"/>
    <property type="project" value="UniProtKB-KW"/>
</dbReference>
<dbReference type="Pfam" id="PF00005">
    <property type="entry name" value="ABC_tran"/>
    <property type="match status" value="1"/>
</dbReference>
<dbReference type="GO" id="GO:0005886">
    <property type="term" value="C:plasma membrane"/>
    <property type="evidence" value="ECO:0007669"/>
    <property type="project" value="UniProtKB-SubCell"/>
</dbReference>
<comment type="subcellular location">
    <subcellularLocation>
        <location evidence="1">Cell membrane</location>
        <topology evidence="1">Multi-pass membrane protein</topology>
    </subcellularLocation>
</comment>
<dbReference type="InterPro" id="IPR003439">
    <property type="entry name" value="ABC_transporter-like_ATP-bd"/>
</dbReference>
<reference evidence="10" key="1">
    <citation type="journal article" date="2021" name="PeerJ">
        <title>Extensive microbial diversity within the chicken gut microbiome revealed by metagenomics and culture.</title>
        <authorList>
            <person name="Gilroy R."/>
            <person name="Ravi A."/>
            <person name="Getino M."/>
            <person name="Pursley I."/>
            <person name="Horton D.L."/>
            <person name="Alikhan N.F."/>
            <person name="Baker D."/>
            <person name="Gharbi K."/>
            <person name="Hall N."/>
            <person name="Watson M."/>
            <person name="Adriaenssens E.M."/>
            <person name="Foster-Nyarko E."/>
            <person name="Jarju S."/>
            <person name="Secka A."/>
            <person name="Antonio M."/>
            <person name="Oren A."/>
            <person name="Chaudhuri R.R."/>
            <person name="La Ragione R."/>
            <person name="Hildebrand F."/>
            <person name="Pallen M.J."/>
        </authorList>
    </citation>
    <scope>NUCLEOTIDE SEQUENCE</scope>
    <source>
        <strain evidence="10">ChiGjej5B5-7349</strain>
    </source>
</reference>
<dbReference type="PANTHER" id="PTHR43394:SF1">
    <property type="entry name" value="ATP-BINDING CASSETTE SUB-FAMILY B MEMBER 10, MITOCHONDRIAL"/>
    <property type="match status" value="1"/>
</dbReference>
<feature type="transmembrane region" description="Helical" evidence="7">
    <location>
        <begin position="61"/>
        <end position="80"/>
    </location>
</feature>
<keyword evidence="2 7" id="KW-0812">Transmembrane</keyword>
<dbReference type="InterPro" id="IPR039421">
    <property type="entry name" value="Type_1_exporter"/>
</dbReference>
<keyword evidence="6 7" id="KW-0472">Membrane</keyword>
<evidence type="ECO:0000256" key="1">
    <source>
        <dbReference type="ARBA" id="ARBA00004651"/>
    </source>
</evidence>
<evidence type="ECO:0000313" key="11">
    <source>
        <dbReference type="Proteomes" id="UP000784435"/>
    </source>
</evidence>
<gene>
    <name evidence="10" type="ORF">K8V08_03420</name>
</gene>
<evidence type="ECO:0000256" key="4">
    <source>
        <dbReference type="ARBA" id="ARBA00022840"/>
    </source>
</evidence>
<feature type="domain" description="ABC transmembrane type-1" evidence="9">
    <location>
        <begin position="28"/>
        <end position="297"/>
    </location>
</feature>
<dbReference type="InterPro" id="IPR003593">
    <property type="entry name" value="AAA+_ATPase"/>
</dbReference>
<feature type="transmembrane region" description="Helical" evidence="7">
    <location>
        <begin position="23"/>
        <end position="49"/>
    </location>
</feature>
<feature type="transmembrane region" description="Helical" evidence="7">
    <location>
        <begin position="249"/>
        <end position="269"/>
    </location>
</feature>
<evidence type="ECO:0000259" key="9">
    <source>
        <dbReference type="PROSITE" id="PS50929"/>
    </source>
</evidence>
<organism evidence="10 11">
    <name type="scientific">Brevibacterium senegalense</name>
    <dbReference type="NCBI Taxonomy" id="1033736"/>
    <lineage>
        <taxon>Bacteria</taxon>
        <taxon>Bacillati</taxon>
        <taxon>Actinomycetota</taxon>
        <taxon>Actinomycetes</taxon>
        <taxon>Micrococcales</taxon>
        <taxon>Brevibacteriaceae</taxon>
        <taxon>Brevibacterium</taxon>
    </lineage>
</organism>
<evidence type="ECO:0000256" key="3">
    <source>
        <dbReference type="ARBA" id="ARBA00022741"/>
    </source>
</evidence>
<evidence type="ECO:0000259" key="8">
    <source>
        <dbReference type="PROSITE" id="PS50893"/>
    </source>
</evidence>
<dbReference type="GO" id="GO:0016887">
    <property type="term" value="F:ATP hydrolysis activity"/>
    <property type="evidence" value="ECO:0007669"/>
    <property type="project" value="InterPro"/>
</dbReference>
<evidence type="ECO:0000313" key="10">
    <source>
        <dbReference type="EMBL" id="HJG79441.1"/>
    </source>
</evidence>
<keyword evidence="5 7" id="KW-1133">Transmembrane helix</keyword>
<dbReference type="AlphaFoldDB" id="A0A921MCR1"/>
<keyword evidence="4 10" id="KW-0067">ATP-binding</keyword>
<dbReference type="Proteomes" id="UP000784435">
    <property type="component" value="Unassembled WGS sequence"/>
</dbReference>
<dbReference type="GO" id="GO:0015421">
    <property type="term" value="F:ABC-type oligopeptide transporter activity"/>
    <property type="evidence" value="ECO:0007669"/>
    <property type="project" value="TreeGrafter"/>
</dbReference>
<proteinExistence type="predicted"/>
<dbReference type="SUPFAM" id="SSF90123">
    <property type="entry name" value="ABC transporter transmembrane region"/>
    <property type="match status" value="1"/>
</dbReference>
<comment type="caution">
    <text evidence="10">The sequence shown here is derived from an EMBL/GenBank/DDBJ whole genome shotgun (WGS) entry which is preliminary data.</text>
</comment>
<keyword evidence="3" id="KW-0547">Nucleotide-binding</keyword>
<evidence type="ECO:0000256" key="6">
    <source>
        <dbReference type="ARBA" id="ARBA00023136"/>
    </source>
</evidence>
<name>A0A921MCR1_9MICO</name>
<dbReference type="Gene3D" id="1.20.1560.10">
    <property type="entry name" value="ABC transporter type 1, transmembrane domain"/>
    <property type="match status" value="1"/>
</dbReference>
<evidence type="ECO:0000256" key="5">
    <source>
        <dbReference type="ARBA" id="ARBA00022989"/>
    </source>
</evidence>
<dbReference type="Gene3D" id="3.40.50.300">
    <property type="entry name" value="P-loop containing nucleotide triphosphate hydrolases"/>
    <property type="match status" value="1"/>
</dbReference>
<dbReference type="SUPFAM" id="SSF52540">
    <property type="entry name" value="P-loop containing nucleoside triphosphate hydrolases"/>
    <property type="match status" value="1"/>
</dbReference>
<evidence type="ECO:0000256" key="7">
    <source>
        <dbReference type="SAM" id="Phobius"/>
    </source>
</evidence>
<dbReference type="InterPro" id="IPR011527">
    <property type="entry name" value="ABC1_TM_dom"/>
</dbReference>
<accession>A0A921MCR1</accession>
<sequence>MTETPQESRVDTVRWLVSRTRGLLTPLVASALARIVSQLLGIALYAVMASALVRMAGSGEVRAGVLAVVLIVLALLKAALRYAEHYAGHWVAFTALQRLRELFVSALIPQAPAATRGRAGAALTATATRDIDRIEVFFAHTFPPAVSALVVPTIALVWLGTAVTPGLSLVLVPFALAALLLPLVSAGTVWRAARSVAAGRAAVAAHLGDDIHGVRDVLQLGAQDRRLASLAEVDDRLVRARSASGLVQGGRTGAIALVHAGALIAVLVVAERTDAGLAGAVLALAVAVGLRGPLSGVDSFMAGLDAALASAQRLRAIVEAPPAVTDPEAVPASRGSSTDLGAVPAFGLSSTDAEFGADDAADSRTPERHGPGVRLRGVTLTYPAHADADSGEPVRPALADADVDLPAGEWSSLVGVSGSGKSTLASLLLRVHDPDEGEVRLGDRRVQDLRLDDLRGRVALVDQRPTLLIDSLRENIRLARPEASDAQVLDVLRVVGLEEWATGLSGGLDAPLRAGRTEVSGGQLQRLALARALLAEPEVLVLDEALSQLDEQTAQEVRRALERRRPGRTTIEVTHRVDRIPADAYVVVVDAGRVVEQGRAGGLLETPGSALSRLAAR</sequence>
<reference evidence="10" key="2">
    <citation type="submission" date="2021-09" db="EMBL/GenBank/DDBJ databases">
        <authorList>
            <person name="Gilroy R."/>
        </authorList>
    </citation>
    <scope>NUCLEOTIDE SEQUENCE</scope>
    <source>
        <strain evidence="10">ChiGjej5B5-7349</strain>
    </source>
</reference>
<feature type="transmembrane region" description="Helical" evidence="7">
    <location>
        <begin position="166"/>
        <end position="190"/>
    </location>
</feature>
<feature type="domain" description="ABC transporter" evidence="8">
    <location>
        <begin position="373"/>
        <end position="616"/>
    </location>
</feature>
<dbReference type="SMART" id="SM00382">
    <property type="entry name" value="AAA"/>
    <property type="match status" value="1"/>
</dbReference>
<dbReference type="PANTHER" id="PTHR43394">
    <property type="entry name" value="ATP-DEPENDENT PERMEASE MDL1, MITOCHONDRIAL"/>
    <property type="match status" value="1"/>
</dbReference>
<dbReference type="Pfam" id="PF00664">
    <property type="entry name" value="ABC_membrane"/>
    <property type="match status" value="1"/>
</dbReference>
<dbReference type="InterPro" id="IPR027417">
    <property type="entry name" value="P-loop_NTPase"/>
</dbReference>
<dbReference type="InterPro" id="IPR036640">
    <property type="entry name" value="ABC1_TM_sf"/>
</dbReference>
<evidence type="ECO:0000256" key="2">
    <source>
        <dbReference type="ARBA" id="ARBA00022692"/>
    </source>
</evidence>